<evidence type="ECO:0000313" key="9">
    <source>
        <dbReference type="Proteomes" id="UP000028073"/>
    </source>
</evidence>
<evidence type="ECO:0000259" key="7">
    <source>
        <dbReference type="PROSITE" id="PS50994"/>
    </source>
</evidence>
<dbReference type="SUPFAM" id="SSF46689">
    <property type="entry name" value="Homeodomain-like"/>
    <property type="match status" value="1"/>
</dbReference>
<evidence type="ECO:0000256" key="3">
    <source>
        <dbReference type="ARBA" id="ARBA00022578"/>
    </source>
</evidence>
<dbReference type="PROSITE" id="PS50994">
    <property type="entry name" value="INTEGRASE"/>
    <property type="match status" value="1"/>
</dbReference>
<keyword evidence="9" id="KW-1185">Reference proteome</keyword>
<dbReference type="InterPro" id="IPR051917">
    <property type="entry name" value="Transposase-Integrase"/>
</dbReference>
<feature type="compositionally biased region" description="Basic and acidic residues" evidence="6">
    <location>
        <begin position="58"/>
        <end position="70"/>
    </location>
</feature>
<dbReference type="GO" id="GO:0015074">
    <property type="term" value="P:DNA integration"/>
    <property type="evidence" value="ECO:0007669"/>
    <property type="project" value="InterPro"/>
</dbReference>
<organism evidence="8 9">
    <name type="scientific">Endozoicomonas numazuensis</name>
    <dbReference type="NCBI Taxonomy" id="1137799"/>
    <lineage>
        <taxon>Bacteria</taxon>
        <taxon>Pseudomonadati</taxon>
        <taxon>Pseudomonadota</taxon>
        <taxon>Gammaproteobacteria</taxon>
        <taxon>Oceanospirillales</taxon>
        <taxon>Endozoicomonadaceae</taxon>
        <taxon>Endozoicomonas</taxon>
    </lineage>
</organism>
<evidence type="ECO:0000256" key="4">
    <source>
        <dbReference type="ARBA" id="ARBA00023125"/>
    </source>
</evidence>
<dbReference type="RefSeq" id="WP_034842240.1">
    <property type="nucleotide sequence ID" value="NZ_JOKH01000009.1"/>
</dbReference>
<name>A0A081N3S3_9GAMM</name>
<feature type="domain" description="Integrase catalytic" evidence="7">
    <location>
        <begin position="155"/>
        <end position="316"/>
    </location>
</feature>
<evidence type="ECO:0000256" key="1">
    <source>
        <dbReference type="ARBA" id="ARBA00002190"/>
    </source>
</evidence>
<feature type="region of interest" description="Disordered" evidence="6">
    <location>
        <begin position="35"/>
        <end position="70"/>
    </location>
</feature>
<accession>A0A081N3S3</accession>
<keyword evidence="3" id="KW-0815">Transposition</keyword>
<dbReference type="AlphaFoldDB" id="A0A081N3S3"/>
<evidence type="ECO:0000256" key="5">
    <source>
        <dbReference type="ARBA" id="ARBA00023172"/>
    </source>
</evidence>
<comment type="similarity">
    <text evidence="2">Belongs to the transposase IS30 family.</text>
</comment>
<gene>
    <name evidence="8" type="ORF">GZ78_26435</name>
</gene>
<protein>
    <recommendedName>
        <fullName evidence="7">Integrase catalytic domain-containing protein</fullName>
    </recommendedName>
</protein>
<dbReference type="EMBL" id="JOKH01000009">
    <property type="protein sequence ID" value="KEQ13096.1"/>
    <property type="molecule type" value="Genomic_DNA"/>
</dbReference>
<proteinExistence type="inferred from homology"/>
<dbReference type="Pfam" id="PF13936">
    <property type="entry name" value="HTH_38"/>
    <property type="match status" value="1"/>
</dbReference>
<dbReference type="Proteomes" id="UP000028073">
    <property type="component" value="Unassembled WGS sequence"/>
</dbReference>
<reference evidence="8 9" key="1">
    <citation type="submission" date="2014-06" db="EMBL/GenBank/DDBJ databases">
        <title>Whole Genome Sequences of Three Symbiotic Endozoicomonas Bacteria.</title>
        <authorList>
            <person name="Neave M.J."/>
            <person name="Apprill A."/>
            <person name="Voolstra C.R."/>
        </authorList>
    </citation>
    <scope>NUCLEOTIDE SEQUENCE [LARGE SCALE GENOMIC DNA]</scope>
    <source>
        <strain evidence="8 9">DSM 25634</strain>
    </source>
</reference>
<comment type="function">
    <text evidence="1">Required for the transposition of the insertion element.</text>
</comment>
<dbReference type="InterPro" id="IPR053392">
    <property type="entry name" value="Transposase_IS30-like"/>
</dbReference>
<evidence type="ECO:0000256" key="6">
    <source>
        <dbReference type="SAM" id="MobiDB-lite"/>
    </source>
</evidence>
<keyword evidence="4" id="KW-0238">DNA-binding</keyword>
<dbReference type="GO" id="GO:0004803">
    <property type="term" value="F:transposase activity"/>
    <property type="evidence" value="ECO:0007669"/>
    <property type="project" value="InterPro"/>
</dbReference>
<dbReference type="PANTHER" id="PTHR10948:SF23">
    <property type="entry name" value="TRANSPOSASE INSI FOR INSERTION SEQUENCE ELEMENT IS30A-RELATED"/>
    <property type="match status" value="1"/>
</dbReference>
<evidence type="ECO:0000313" key="8">
    <source>
        <dbReference type="EMBL" id="KEQ13096.1"/>
    </source>
</evidence>
<dbReference type="InterPro" id="IPR001598">
    <property type="entry name" value="Transposase_IS30_CS"/>
</dbReference>
<dbReference type="GO" id="GO:0005829">
    <property type="term" value="C:cytosol"/>
    <property type="evidence" value="ECO:0007669"/>
    <property type="project" value="TreeGrafter"/>
</dbReference>
<dbReference type="Gene3D" id="3.30.420.10">
    <property type="entry name" value="Ribonuclease H-like superfamily/Ribonuclease H"/>
    <property type="match status" value="1"/>
</dbReference>
<comment type="caution">
    <text evidence="8">The sequence shown here is derived from an EMBL/GenBank/DDBJ whole genome shotgun (WGS) entry which is preliminary data.</text>
</comment>
<keyword evidence="5" id="KW-0233">DNA recombination</keyword>
<sequence length="330" mass="37964">MAYTHLSLEERNYIELQLKEGVSQNKIAKALGRSQSSLSRELGRNTGQRGYRHKQAHGKAEERHKEKTKSIKLTDDIKQRIERDIREDWSPEQVVGRLEQEGVIKLHHETVYQFILEDKKTGGTLYKHLRHQGKTYRKRYGSAHNRTGIPNRVGIEHRPEIANDRKRVGDWEADTIIGKNHKGAVVTMDERKTKLRLAVPLPGKKAKAVKQAMVSSLKPLKKFVKTITYDNGREFVEHEEVAKALSCDSYFAVPYHSWERGQNENANGLLRQYFPKSMELDNVTDKEVIIAVDKLNGRPRKCLGYKTPYEAFKELTGIDARKVMGYALMT</sequence>
<dbReference type="NCBIfam" id="NF033563">
    <property type="entry name" value="transpos_IS30"/>
    <property type="match status" value="1"/>
</dbReference>
<evidence type="ECO:0000256" key="2">
    <source>
        <dbReference type="ARBA" id="ARBA00006363"/>
    </source>
</evidence>
<dbReference type="GO" id="GO:0003677">
    <property type="term" value="F:DNA binding"/>
    <property type="evidence" value="ECO:0007669"/>
    <property type="project" value="UniProtKB-KW"/>
</dbReference>
<dbReference type="InterPro" id="IPR025246">
    <property type="entry name" value="IS30-like_HTH"/>
</dbReference>
<dbReference type="SUPFAM" id="SSF53098">
    <property type="entry name" value="Ribonuclease H-like"/>
    <property type="match status" value="1"/>
</dbReference>
<dbReference type="eggNOG" id="COG2826">
    <property type="taxonomic scope" value="Bacteria"/>
</dbReference>
<dbReference type="GO" id="GO:0006313">
    <property type="term" value="P:DNA transposition"/>
    <property type="evidence" value="ECO:0007669"/>
    <property type="project" value="InterPro"/>
</dbReference>
<dbReference type="InterPro" id="IPR001584">
    <property type="entry name" value="Integrase_cat-core"/>
</dbReference>
<dbReference type="InterPro" id="IPR009057">
    <property type="entry name" value="Homeodomain-like_sf"/>
</dbReference>
<dbReference type="PANTHER" id="PTHR10948">
    <property type="entry name" value="TRANSPOSASE"/>
    <property type="match status" value="1"/>
</dbReference>
<dbReference type="InterPro" id="IPR036397">
    <property type="entry name" value="RNaseH_sf"/>
</dbReference>
<dbReference type="InterPro" id="IPR012337">
    <property type="entry name" value="RNaseH-like_sf"/>
</dbReference>
<dbReference type="PROSITE" id="PS01043">
    <property type="entry name" value="TRANSPOSASE_IS30"/>
    <property type="match status" value="1"/>
</dbReference>